<feature type="domain" description="NADP-dependent oxidoreductase" evidence="1">
    <location>
        <begin position="25"/>
        <end position="166"/>
    </location>
</feature>
<name>A0A0F7STC7_PHARH</name>
<dbReference type="AlphaFoldDB" id="A0A0F7STC7"/>
<proteinExistence type="predicted"/>
<dbReference type="EMBL" id="LN483142">
    <property type="protein sequence ID" value="CED83293.1"/>
    <property type="molecule type" value="Genomic_DNA"/>
</dbReference>
<organism evidence="2">
    <name type="scientific">Phaffia rhodozyma</name>
    <name type="common">Yeast</name>
    <name type="synonym">Xanthophyllomyces dendrorhous</name>
    <dbReference type="NCBI Taxonomy" id="264483"/>
    <lineage>
        <taxon>Eukaryota</taxon>
        <taxon>Fungi</taxon>
        <taxon>Dikarya</taxon>
        <taxon>Basidiomycota</taxon>
        <taxon>Agaricomycotina</taxon>
        <taxon>Tremellomycetes</taxon>
        <taxon>Cystofilobasidiales</taxon>
        <taxon>Mrakiaceae</taxon>
        <taxon>Phaffia</taxon>
    </lineage>
</organism>
<dbReference type="InterPro" id="IPR036812">
    <property type="entry name" value="NAD(P)_OxRdtase_dom_sf"/>
</dbReference>
<dbReference type="InterPro" id="IPR023210">
    <property type="entry name" value="NADP_OxRdtase_dom"/>
</dbReference>
<dbReference type="SUPFAM" id="SSF51430">
    <property type="entry name" value="NAD(P)-linked oxidoreductase"/>
    <property type="match status" value="1"/>
</dbReference>
<reference evidence="2" key="1">
    <citation type="submission" date="2014-08" db="EMBL/GenBank/DDBJ databases">
        <authorList>
            <person name="Sharma Rahul"/>
            <person name="Thines Marco"/>
        </authorList>
    </citation>
    <scope>NUCLEOTIDE SEQUENCE</scope>
</reference>
<accession>A0A0F7STC7</accession>
<evidence type="ECO:0000259" key="1">
    <source>
        <dbReference type="Pfam" id="PF00248"/>
    </source>
</evidence>
<dbReference type="Pfam" id="PF00248">
    <property type="entry name" value="Aldo_ket_red"/>
    <property type="match status" value="1"/>
</dbReference>
<protein>
    <submittedName>
        <fullName evidence="2">NADP-dependent oxidoreductase domain</fullName>
    </submittedName>
</protein>
<evidence type="ECO:0000313" key="2">
    <source>
        <dbReference type="EMBL" id="CED83293.1"/>
    </source>
</evidence>
<dbReference type="Gene3D" id="3.20.20.100">
    <property type="entry name" value="NADP-dependent oxidoreductase domain"/>
    <property type="match status" value="1"/>
</dbReference>
<sequence>MSLSSFNAPGILFDTAHKGQKTTVLIVKAILAGFAGIDVSAQSEYYREDLVGEALDFLKRDWNYWRDDLFVQTKFDLEAEDPALAEQTIEQRIRYSLEKSTQHLGGPPDSYLLAQELKTPEETLSALLVLKQLVQEGKILSKIGIRTIYSKHRIDWLLSHGAQIDIIQSPFGSSNFQGSALKTIWETSMDLDAVFSRSDPILSLAKAKVMTPKQAMYGVCTWMGVTPLCDVADEPSIKAAIRMTDISSWTLADVQPVIDSFREETCRL</sequence>